<protein>
    <submittedName>
        <fullName evidence="1">Uncharacterized protein</fullName>
    </submittedName>
</protein>
<reference evidence="2" key="1">
    <citation type="submission" date="2016-08" db="EMBL/GenBank/DDBJ databases">
        <authorList>
            <person name="Wibberg D."/>
        </authorList>
    </citation>
    <scope>NUCLEOTIDE SEQUENCE [LARGE SCALE GENOMIC DNA]</scope>
</reference>
<dbReference type="Proteomes" id="UP000187464">
    <property type="component" value="Chromosome I"/>
</dbReference>
<gene>
    <name evidence="1" type="ORF">PSM36_1972</name>
</gene>
<keyword evidence="2" id="KW-1185">Reference proteome</keyword>
<dbReference type="EMBL" id="LT605205">
    <property type="protein sequence ID" value="SCD20781.1"/>
    <property type="molecule type" value="Genomic_DNA"/>
</dbReference>
<name>A0A1R3SZ58_9BACT</name>
<accession>A0A1R3SZ58</accession>
<dbReference type="KEGG" id="psac:PSM36_1972"/>
<proteinExistence type="predicted"/>
<dbReference type="AlphaFoldDB" id="A0A1R3SZ58"/>
<evidence type="ECO:0000313" key="2">
    <source>
        <dbReference type="Proteomes" id="UP000187464"/>
    </source>
</evidence>
<sequence>MLLMRKKYKQLTSEQRYAYFQLIKTITFVRLNFIFQQFEKMGFSEQTHAL</sequence>
<evidence type="ECO:0000313" key="1">
    <source>
        <dbReference type="EMBL" id="SCD20781.1"/>
    </source>
</evidence>
<organism evidence="1 2">
    <name type="scientific">Proteiniphilum saccharofermentans</name>
    <dbReference type="NCBI Taxonomy" id="1642647"/>
    <lineage>
        <taxon>Bacteria</taxon>
        <taxon>Pseudomonadati</taxon>
        <taxon>Bacteroidota</taxon>
        <taxon>Bacteroidia</taxon>
        <taxon>Bacteroidales</taxon>
        <taxon>Dysgonomonadaceae</taxon>
        <taxon>Proteiniphilum</taxon>
    </lineage>
</organism>